<accession>A0A8S9L865</accession>
<sequence>MDFSIGYFSKARILKLSEDLGLVGTQLVRSERPAALDDRPAYVLILTAFDLAGSDASGQKPNELVLFLGESYPRKHLSNSLVLPFSNLRATLQSIWFSIRSSYPDLIHSSEPILGSFKWYQSRSFGTMSSDDERNRPGNSVAGLSNLQMRALNDSMSNMLNAGLDQIHQRLDEILAS</sequence>
<protein>
    <submittedName>
        <fullName evidence="1">Uncharacterized protein</fullName>
    </submittedName>
</protein>
<comment type="caution">
    <text evidence="1">The sequence shown here is derived from an EMBL/GenBank/DDBJ whole genome shotgun (WGS) entry which is preliminary data.</text>
</comment>
<dbReference type="EMBL" id="QGKY02000094">
    <property type="protein sequence ID" value="KAF2602117.1"/>
    <property type="molecule type" value="Genomic_DNA"/>
</dbReference>
<proteinExistence type="predicted"/>
<dbReference type="AlphaFoldDB" id="A0A8S9L865"/>
<organism evidence="1">
    <name type="scientific">Brassica cretica</name>
    <name type="common">Mustard</name>
    <dbReference type="NCBI Taxonomy" id="69181"/>
    <lineage>
        <taxon>Eukaryota</taxon>
        <taxon>Viridiplantae</taxon>
        <taxon>Streptophyta</taxon>
        <taxon>Embryophyta</taxon>
        <taxon>Tracheophyta</taxon>
        <taxon>Spermatophyta</taxon>
        <taxon>Magnoliopsida</taxon>
        <taxon>eudicotyledons</taxon>
        <taxon>Gunneridae</taxon>
        <taxon>Pentapetalae</taxon>
        <taxon>rosids</taxon>
        <taxon>malvids</taxon>
        <taxon>Brassicales</taxon>
        <taxon>Brassicaceae</taxon>
        <taxon>Brassiceae</taxon>
        <taxon>Brassica</taxon>
    </lineage>
</organism>
<reference evidence="1" key="1">
    <citation type="submission" date="2019-12" db="EMBL/GenBank/DDBJ databases">
        <title>Genome sequencing and annotation of Brassica cretica.</title>
        <authorList>
            <person name="Studholme D.J."/>
            <person name="Sarris P.F."/>
        </authorList>
    </citation>
    <scope>NUCLEOTIDE SEQUENCE</scope>
    <source>
        <strain evidence="1">PFS-102/07</strain>
        <tissue evidence="1">Leaf</tissue>
    </source>
</reference>
<name>A0A8S9L865_BRACR</name>
<gene>
    <name evidence="1" type="ORF">F2Q70_00025935</name>
</gene>
<evidence type="ECO:0000313" key="1">
    <source>
        <dbReference type="EMBL" id="KAF2602117.1"/>
    </source>
</evidence>